<keyword evidence="1" id="KW-1133">Transmembrane helix</keyword>
<dbReference type="GeneID" id="43009748"/>
<evidence type="ECO:0000313" key="3">
    <source>
        <dbReference type="Proteomes" id="UP000010866"/>
    </source>
</evidence>
<protein>
    <submittedName>
        <fullName evidence="2">Uncharacterized protein</fullName>
    </submittedName>
</protein>
<organism evidence="2 3">
    <name type="scientific">Methanomethylovorans hollandica (strain DSM 15978 / NBRC 107637 / DMS1)</name>
    <dbReference type="NCBI Taxonomy" id="867904"/>
    <lineage>
        <taxon>Archaea</taxon>
        <taxon>Methanobacteriati</taxon>
        <taxon>Methanobacteriota</taxon>
        <taxon>Stenosarchaea group</taxon>
        <taxon>Methanomicrobia</taxon>
        <taxon>Methanosarcinales</taxon>
        <taxon>Methanosarcinaceae</taxon>
        <taxon>Methanomethylovorans</taxon>
    </lineage>
</organism>
<keyword evidence="3" id="KW-1185">Reference proteome</keyword>
<dbReference type="HOGENOM" id="CLU_2985682_0_0_2"/>
<accession>L0KZW0</accession>
<proteinExistence type="predicted"/>
<dbReference type="AlphaFoldDB" id="L0KZW0"/>
<geneLocation type="plasmid" evidence="2 3">
    <name>pMETHO01</name>
</geneLocation>
<gene>
    <name evidence="2" type="ordered locus">Metho_2506</name>
</gene>
<reference evidence="3" key="1">
    <citation type="submission" date="2012-02" db="EMBL/GenBank/DDBJ databases">
        <title>Complete sequence of plasmid of Methanomethylovorans hollandica DSM 15978.</title>
        <authorList>
            <person name="Lucas S."/>
            <person name="Copeland A."/>
            <person name="Lapidus A."/>
            <person name="Glavina del Rio T."/>
            <person name="Dalin E."/>
            <person name="Tice H."/>
            <person name="Bruce D."/>
            <person name="Goodwin L."/>
            <person name="Pitluck S."/>
            <person name="Peters L."/>
            <person name="Mikhailova N."/>
            <person name="Held B."/>
            <person name="Kyrpides N."/>
            <person name="Mavromatis K."/>
            <person name="Ivanova N."/>
            <person name="Brettin T."/>
            <person name="Detter J.C."/>
            <person name="Han C."/>
            <person name="Larimer F."/>
            <person name="Land M."/>
            <person name="Hauser L."/>
            <person name="Markowitz V."/>
            <person name="Cheng J.-F."/>
            <person name="Hugenholtz P."/>
            <person name="Woyke T."/>
            <person name="Wu D."/>
            <person name="Spring S."/>
            <person name="Schroeder M."/>
            <person name="Brambilla E."/>
            <person name="Klenk H.-P."/>
            <person name="Eisen J.A."/>
        </authorList>
    </citation>
    <scope>NUCLEOTIDE SEQUENCE [LARGE SCALE GENOMIC DNA]</scope>
    <source>
        <strain evidence="3">DSM 15978 / NBRC 107637 / DMS1</strain>
        <plasmid evidence="3">Plasmid pMETHO01</plasmid>
    </source>
</reference>
<dbReference type="KEGG" id="mhz:Metho_2506"/>
<dbReference type="Proteomes" id="UP000010866">
    <property type="component" value="Plasmid pMETHO01"/>
</dbReference>
<feature type="transmembrane region" description="Helical" evidence="1">
    <location>
        <begin position="31"/>
        <end position="54"/>
    </location>
</feature>
<sequence>MEGFNQIFIKLINLVLDMFVYLSGKVSMSMLFFYLISIVFFAMAISSNLLSLSIHGG</sequence>
<keyword evidence="1" id="KW-0812">Transmembrane</keyword>
<keyword evidence="1" id="KW-0472">Membrane</keyword>
<name>L0KZW0_METHD</name>
<evidence type="ECO:0000313" key="2">
    <source>
        <dbReference type="EMBL" id="AGB50646.1"/>
    </source>
</evidence>
<evidence type="ECO:0000256" key="1">
    <source>
        <dbReference type="SAM" id="Phobius"/>
    </source>
</evidence>
<dbReference type="EMBL" id="CP003363">
    <property type="protein sequence ID" value="AGB50646.1"/>
    <property type="molecule type" value="Genomic_DNA"/>
</dbReference>
<keyword evidence="2" id="KW-0614">Plasmid</keyword>
<dbReference type="RefSeq" id="WP_015313778.1">
    <property type="nucleotide sequence ID" value="NC_019972.1"/>
</dbReference>